<dbReference type="PANTHER" id="PTHR10332:SF88">
    <property type="entry name" value="EQUILIBRATIVE NUCLEOSIDE TRANSPORTER 1, ISOFORM A"/>
    <property type="match status" value="1"/>
</dbReference>
<accession>A0A8H5GS13</accession>
<comment type="caution">
    <text evidence="9">The sequence shown here is derived from an EMBL/GenBank/DDBJ whole genome shotgun (WGS) entry which is preliminary data.</text>
</comment>
<dbReference type="Gene3D" id="1.20.1250.20">
    <property type="entry name" value="MFS general substrate transporter like domains"/>
    <property type="match status" value="1"/>
</dbReference>
<evidence type="ECO:0000256" key="8">
    <source>
        <dbReference type="SAM" id="Phobius"/>
    </source>
</evidence>
<evidence type="ECO:0000256" key="3">
    <source>
        <dbReference type="ARBA" id="ARBA00022448"/>
    </source>
</evidence>
<feature type="region of interest" description="Disordered" evidence="7">
    <location>
        <begin position="1"/>
        <end position="23"/>
    </location>
</feature>
<evidence type="ECO:0000313" key="9">
    <source>
        <dbReference type="EMBL" id="KAF5370062.1"/>
    </source>
</evidence>
<feature type="transmembrane region" description="Helical" evidence="8">
    <location>
        <begin position="114"/>
        <end position="135"/>
    </location>
</feature>
<feature type="transmembrane region" description="Helical" evidence="8">
    <location>
        <begin position="180"/>
        <end position="202"/>
    </location>
</feature>
<evidence type="ECO:0000256" key="4">
    <source>
        <dbReference type="ARBA" id="ARBA00022692"/>
    </source>
</evidence>
<feature type="transmembrane region" description="Helical" evidence="8">
    <location>
        <begin position="364"/>
        <end position="382"/>
    </location>
</feature>
<dbReference type="GO" id="GO:0000329">
    <property type="term" value="C:fungal-type vacuole membrane"/>
    <property type="evidence" value="ECO:0007669"/>
    <property type="project" value="TreeGrafter"/>
</dbReference>
<comment type="subcellular location">
    <subcellularLocation>
        <location evidence="1">Membrane</location>
        <topology evidence="1">Multi-pass membrane protein</topology>
    </subcellularLocation>
</comment>
<dbReference type="InterPro" id="IPR036259">
    <property type="entry name" value="MFS_trans_sf"/>
</dbReference>
<evidence type="ECO:0000256" key="2">
    <source>
        <dbReference type="ARBA" id="ARBA00007965"/>
    </source>
</evidence>
<keyword evidence="4 8" id="KW-0812">Transmembrane</keyword>
<dbReference type="OrthoDB" id="10261753at2759"/>
<feature type="transmembrane region" description="Helical" evidence="8">
    <location>
        <begin position="331"/>
        <end position="352"/>
    </location>
</feature>
<evidence type="ECO:0000313" key="10">
    <source>
        <dbReference type="Proteomes" id="UP000559256"/>
    </source>
</evidence>
<sequence length="479" mass="51557">MSDASYQPIPQAPVPSNLLVSSDSDDYEQQEDSISRSPIPVDSRIRWINFMLGCAVLLPWNALITATPYFLSRLADSPFKSTFNSYLSTTFTAANFIFLARATVTSKQLSPSRVTIVSLIVLAGLNVLLTLSTVLTLTPGVFFAFVILNGIAQASFGSYLQNSLMAVASLFGHTAVQSLLSGQAAVAVVVSTVQVLSSIASVSHDASPMEDSSSDGKAEERAAFMFFGLSTLFLLASAGAQWYLVSMPEYQAVAGSLEPRKTVGRDHGDADENRSLVSGDYSSDEKARIWEVAKKNMSFEFAVGYVFVVTLAVFPPITATIQPTNPNVHPLLFTSVHFLMFGLGDFVGRSLCSIPRLWTWSARKLVTMSLSRTLFIILFLLSNVQRPSSSPIPSAPIINSDLLFMLILFAFGVSNGYVSTMGLMSASSLEHNPRLKGRVELVDVAATVSQFCLVGGLVLGSIASFPVRGAVCACNPFTN</sequence>
<dbReference type="PANTHER" id="PTHR10332">
    <property type="entry name" value="EQUILIBRATIVE NUCLEOSIDE TRANSPORTER"/>
    <property type="match status" value="1"/>
</dbReference>
<feature type="transmembrane region" description="Helical" evidence="8">
    <location>
        <begin position="47"/>
        <end position="71"/>
    </location>
</feature>
<dbReference type="GO" id="GO:0005886">
    <property type="term" value="C:plasma membrane"/>
    <property type="evidence" value="ECO:0007669"/>
    <property type="project" value="TreeGrafter"/>
</dbReference>
<feature type="transmembrane region" description="Helical" evidence="8">
    <location>
        <begin position="298"/>
        <end position="319"/>
    </location>
</feature>
<keyword evidence="3" id="KW-0813">Transport</keyword>
<dbReference type="GO" id="GO:0015205">
    <property type="term" value="F:nucleobase transmembrane transporter activity"/>
    <property type="evidence" value="ECO:0007669"/>
    <property type="project" value="TreeGrafter"/>
</dbReference>
<reference evidence="9 10" key="1">
    <citation type="journal article" date="2020" name="ISME J.">
        <title>Uncovering the hidden diversity of litter-decomposition mechanisms in mushroom-forming fungi.</title>
        <authorList>
            <person name="Floudas D."/>
            <person name="Bentzer J."/>
            <person name="Ahren D."/>
            <person name="Johansson T."/>
            <person name="Persson P."/>
            <person name="Tunlid A."/>
        </authorList>
    </citation>
    <scope>NUCLEOTIDE SEQUENCE [LARGE SCALE GENOMIC DNA]</scope>
    <source>
        <strain evidence="9 10">CBS 291.85</strain>
    </source>
</reference>
<comment type="similarity">
    <text evidence="2">Belongs to the SLC29A/ENT transporter (TC 2.A.57) family.</text>
</comment>
<feature type="transmembrane region" description="Helical" evidence="8">
    <location>
        <begin position="141"/>
        <end position="160"/>
    </location>
</feature>
<dbReference type="PRINTS" id="PR01130">
    <property type="entry name" value="DERENTRNSPRT"/>
</dbReference>
<name>A0A8H5GS13_9AGAR</name>
<evidence type="ECO:0000256" key="6">
    <source>
        <dbReference type="ARBA" id="ARBA00023136"/>
    </source>
</evidence>
<evidence type="ECO:0000256" key="1">
    <source>
        <dbReference type="ARBA" id="ARBA00004141"/>
    </source>
</evidence>
<organism evidence="9 10">
    <name type="scientific">Tetrapyrgos nigripes</name>
    <dbReference type="NCBI Taxonomy" id="182062"/>
    <lineage>
        <taxon>Eukaryota</taxon>
        <taxon>Fungi</taxon>
        <taxon>Dikarya</taxon>
        <taxon>Basidiomycota</taxon>
        <taxon>Agaricomycotina</taxon>
        <taxon>Agaricomycetes</taxon>
        <taxon>Agaricomycetidae</taxon>
        <taxon>Agaricales</taxon>
        <taxon>Marasmiineae</taxon>
        <taxon>Marasmiaceae</taxon>
        <taxon>Tetrapyrgos</taxon>
    </lineage>
</organism>
<evidence type="ECO:0000256" key="7">
    <source>
        <dbReference type="SAM" id="MobiDB-lite"/>
    </source>
</evidence>
<protein>
    <submittedName>
        <fullName evidence="9">Uncharacterized protein</fullName>
    </submittedName>
</protein>
<gene>
    <name evidence="9" type="ORF">D9758_001381</name>
</gene>
<feature type="transmembrane region" description="Helical" evidence="8">
    <location>
        <begin position="222"/>
        <end position="245"/>
    </location>
</feature>
<feature type="transmembrane region" description="Helical" evidence="8">
    <location>
        <begin position="402"/>
        <end position="423"/>
    </location>
</feature>
<dbReference type="GO" id="GO:0034257">
    <property type="term" value="F:nicotinamide riboside transmembrane transporter activity"/>
    <property type="evidence" value="ECO:0007669"/>
    <property type="project" value="TreeGrafter"/>
</dbReference>
<feature type="transmembrane region" description="Helical" evidence="8">
    <location>
        <begin position="83"/>
        <end position="102"/>
    </location>
</feature>
<dbReference type="SUPFAM" id="SSF103473">
    <property type="entry name" value="MFS general substrate transporter"/>
    <property type="match status" value="1"/>
</dbReference>
<dbReference type="Proteomes" id="UP000559256">
    <property type="component" value="Unassembled WGS sequence"/>
</dbReference>
<keyword evidence="5 8" id="KW-1133">Transmembrane helix</keyword>
<dbReference type="Pfam" id="PF01733">
    <property type="entry name" value="Nucleoside_tran"/>
    <property type="match status" value="1"/>
</dbReference>
<dbReference type="EMBL" id="JAACJM010000012">
    <property type="protein sequence ID" value="KAF5370062.1"/>
    <property type="molecule type" value="Genomic_DNA"/>
</dbReference>
<evidence type="ECO:0000256" key="5">
    <source>
        <dbReference type="ARBA" id="ARBA00022989"/>
    </source>
</evidence>
<keyword evidence="10" id="KW-1185">Reference proteome</keyword>
<keyword evidence="6 8" id="KW-0472">Membrane</keyword>
<dbReference type="PIRSF" id="PIRSF016379">
    <property type="entry name" value="ENT"/>
    <property type="match status" value="1"/>
</dbReference>
<dbReference type="InterPro" id="IPR002259">
    <property type="entry name" value="Eqnu_transpt"/>
</dbReference>
<dbReference type="AlphaFoldDB" id="A0A8H5GS13"/>
<proteinExistence type="inferred from homology"/>